<comment type="caution">
    <text evidence="2">The sequence shown here is derived from an EMBL/GenBank/DDBJ whole genome shotgun (WGS) entry which is preliminary data.</text>
</comment>
<dbReference type="AlphaFoldDB" id="A0A418VYG8"/>
<sequence length="59" mass="5592">MGCGVTGGRGSQPVPGDPEKAKPAGPKAKGAIAAAPCPIIWKSRAIISAASGSAAVAAH</sequence>
<protein>
    <submittedName>
        <fullName evidence="2">Uncharacterized protein</fullName>
    </submittedName>
</protein>
<evidence type="ECO:0000313" key="2">
    <source>
        <dbReference type="EMBL" id="RJF82140.1"/>
    </source>
</evidence>
<accession>A0A418VYG8</accession>
<organism evidence="2 3">
    <name type="scientific">Azospirillum cavernae</name>
    <dbReference type="NCBI Taxonomy" id="2320860"/>
    <lineage>
        <taxon>Bacteria</taxon>
        <taxon>Pseudomonadati</taxon>
        <taxon>Pseudomonadota</taxon>
        <taxon>Alphaproteobacteria</taxon>
        <taxon>Rhodospirillales</taxon>
        <taxon>Azospirillaceae</taxon>
        <taxon>Azospirillum</taxon>
    </lineage>
</organism>
<feature type="compositionally biased region" description="Gly residues" evidence="1">
    <location>
        <begin position="1"/>
        <end position="10"/>
    </location>
</feature>
<reference evidence="2 3" key="1">
    <citation type="submission" date="2018-09" db="EMBL/GenBank/DDBJ databases">
        <authorList>
            <person name="Zhu H."/>
        </authorList>
    </citation>
    <scope>NUCLEOTIDE SEQUENCE [LARGE SCALE GENOMIC DNA]</scope>
    <source>
        <strain evidence="2 3">K2W22B-5</strain>
    </source>
</reference>
<dbReference type="EMBL" id="QYUL01000002">
    <property type="protein sequence ID" value="RJF82140.1"/>
    <property type="molecule type" value="Genomic_DNA"/>
</dbReference>
<feature type="region of interest" description="Disordered" evidence="1">
    <location>
        <begin position="1"/>
        <end position="28"/>
    </location>
</feature>
<proteinExistence type="predicted"/>
<gene>
    <name evidence="2" type="ORF">D3877_18950</name>
</gene>
<evidence type="ECO:0000313" key="3">
    <source>
        <dbReference type="Proteomes" id="UP000283458"/>
    </source>
</evidence>
<evidence type="ECO:0000256" key="1">
    <source>
        <dbReference type="SAM" id="MobiDB-lite"/>
    </source>
</evidence>
<name>A0A418VYG8_9PROT</name>
<dbReference type="Proteomes" id="UP000283458">
    <property type="component" value="Unassembled WGS sequence"/>
</dbReference>
<keyword evidence="3" id="KW-1185">Reference proteome</keyword>